<dbReference type="EMBL" id="BTGU01000389">
    <property type="protein sequence ID" value="GMN66992.1"/>
    <property type="molecule type" value="Genomic_DNA"/>
</dbReference>
<organism evidence="2 3">
    <name type="scientific">Ficus carica</name>
    <name type="common">Common fig</name>
    <dbReference type="NCBI Taxonomy" id="3494"/>
    <lineage>
        <taxon>Eukaryota</taxon>
        <taxon>Viridiplantae</taxon>
        <taxon>Streptophyta</taxon>
        <taxon>Embryophyta</taxon>
        <taxon>Tracheophyta</taxon>
        <taxon>Spermatophyta</taxon>
        <taxon>Magnoliopsida</taxon>
        <taxon>eudicotyledons</taxon>
        <taxon>Gunneridae</taxon>
        <taxon>Pentapetalae</taxon>
        <taxon>rosids</taxon>
        <taxon>fabids</taxon>
        <taxon>Rosales</taxon>
        <taxon>Moraceae</taxon>
        <taxon>Ficeae</taxon>
        <taxon>Ficus</taxon>
    </lineage>
</organism>
<accession>A0AA88E2P9</accession>
<keyword evidence="1" id="KW-0175">Coiled coil</keyword>
<evidence type="ECO:0000256" key="1">
    <source>
        <dbReference type="SAM" id="Coils"/>
    </source>
</evidence>
<gene>
    <name evidence="2" type="ORF">TIFTF001_036048</name>
</gene>
<name>A0AA88E2P9_FICCA</name>
<reference evidence="2" key="1">
    <citation type="submission" date="2023-07" db="EMBL/GenBank/DDBJ databases">
        <title>draft genome sequence of fig (Ficus carica).</title>
        <authorList>
            <person name="Takahashi T."/>
            <person name="Nishimura K."/>
        </authorList>
    </citation>
    <scope>NUCLEOTIDE SEQUENCE</scope>
</reference>
<sequence>MRGNSQSAANETARLQLRTFQGTAILGRRRMEGGKQLWEAGAQIERLAAAQIIIQECQFLRLNRVDGVFEGCGYMIWIDPPIPKSSYANEELMKRLEIIEDAILRVDGKLDFKDLDILNLKQELVKKEEEIVKIRVKTLLYVPYF</sequence>
<keyword evidence="3" id="KW-1185">Reference proteome</keyword>
<comment type="caution">
    <text evidence="2">The sequence shown here is derived from an EMBL/GenBank/DDBJ whole genome shotgun (WGS) entry which is preliminary data.</text>
</comment>
<dbReference type="Proteomes" id="UP001187192">
    <property type="component" value="Unassembled WGS sequence"/>
</dbReference>
<proteinExistence type="predicted"/>
<evidence type="ECO:0000313" key="3">
    <source>
        <dbReference type="Proteomes" id="UP001187192"/>
    </source>
</evidence>
<dbReference type="AlphaFoldDB" id="A0AA88E2P9"/>
<evidence type="ECO:0000313" key="2">
    <source>
        <dbReference type="EMBL" id="GMN66992.1"/>
    </source>
</evidence>
<feature type="coiled-coil region" evidence="1">
    <location>
        <begin position="110"/>
        <end position="137"/>
    </location>
</feature>
<protein>
    <submittedName>
        <fullName evidence="2">Uncharacterized protein</fullName>
    </submittedName>
</protein>